<protein>
    <submittedName>
        <fullName evidence="1">Ferritin-like domain-containing protein</fullName>
    </submittedName>
</protein>
<gene>
    <name evidence="1" type="ORF">P8935_05290</name>
</gene>
<dbReference type="EMBL" id="CP121196">
    <property type="protein sequence ID" value="XBH18727.1"/>
    <property type="molecule type" value="Genomic_DNA"/>
</dbReference>
<dbReference type="Gene3D" id="1.20.1260.10">
    <property type="match status" value="1"/>
</dbReference>
<dbReference type="SUPFAM" id="SSF47240">
    <property type="entry name" value="Ferritin-like"/>
    <property type="match status" value="1"/>
</dbReference>
<name>A0AAU7DKR5_9BACT</name>
<dbReference type="RefSeq" id="WP_348263945.1">
    <property type="nucleotide sequence ID" value="NZ_CP121196.1"/>
</dbReference>
<dbReference type="AlphaFoldDB" id="A0AAU7DKR5"/>
<proteinExistence type="predicted"/>
<dbReference type="InterPro" id="IPR009078">
    <property type="entry name" value="Ferritin-like_SF"/>
</dbReference>
<dbReference type="InterPro" id="IPR012347">
    <property type="entry name" value="Ferritin-like"/>
</dbReference>
<accession>A0AAU7DKR5</accession>
<sequence>MPLTKRELWLLNLYRNSELQGALLMGRLARSVTNPDVLVGATRHCATEASHAALLTEVIAKLGGTIDPSIETIQMHYSQDGGIPKAMVDLLVLSEILEARVLMSYREHLQRSDVHPNVRRTLQRIIQDEEAHSGENGWVEQLIAGMPPEQVAATLAKWRDIDEKVAEQLHSRLASDFPEEGTHLEC</sequence>
<organism evidence="1">
    <name type="scientific">Telmatobacter sp. DSM 110680</name>
    <dbReference type="NCBI Taxonomy" id="3036704"/>
    <lineage>
        <taxon>Bacteria</taxon>
        <taxon>Pseudomonadati</taxon>
        <taxon>Acidobacteriota</taxon>
        <taxon>Terriglobia</taxon>
        <taxon>Terriglobales</taxon>
        <taxon>Acidobacteriaceae</taxon>
        <taxon>Telmatobacter</taxon>
    </lineage>
</organism>
<evidence type="ECO:0000313" key="1">
    <source>
        <dbReference type="EMBL" id="XBH18727.1"/>
    </source>
</evidence>
<dbReference type="CDD" id="cd00657">
    <property type="entry name" value="Ferritin_like"/>
    <property type="match status" value="1"/>
</dbReference>
<reference evidence="1" key="1">
    <citation type="submission" date="2023-03" db="EMBL/GenBank/DDBJ databases">
        <title>Edaphobacter sp.</title>
        <authorList>
            <person name="Huber K.J."/>
            <person name="Papendorf J."/>
            <person name="Pilke C."/>
            <person name="Bunk B."/>
            <person name="Sproeer C."/>
            <person name="Pester M."/>
        </authorList>
    </citation>
    <scope>NUCLEOTIDE SEQUENCE</scope>
    <source>
        <strain evidence="1">DSM 110680</strain>
    </source>
</reference>